<protein>
    <submittedName>
        <fullName evidence="1">DUF4265 domain-containing protein</fullName>
    </submittedName>
</protein>
<gene>
    <name evidence="1" type="ORF">HBF26_07260</name>
</gene>
<organism evidence="1 2">
    <name type="scientific">Luteibacter jiangsuensis</name>
    <dbReference type="NCBI Taxonomy" id="637577"/>
    <lineage>
        <taxon>Bacteria</taxon>
        <taxon>Pseudomonadati</taxon>
        <taxon>Pseudomonadota</taxon>
        <taxon>Gammaproteobacteria</taxon>
        <taxon>Lysobacterales</taxon>
        <taxon>Rhodanobacteraceae</taxon>
        <taxon>Luteibacter</taxon>
    </lineage>
</organism>
<comment type="caution">
    <text evidence="1">The sequence shown here is derived from an EMBL/GenBank/DDBJ whole genome shotgun (WGS) entry which is preliminary data.</text>
</comment>
<reference evidence="1 2" key="1">
    <citation type="journal article" date="2011" name="Curr. Microbiol.">
        <title>Luteibacter jiangsuensis sp. nov.: a methamidophos-degrading bacterium isolated from a methamidophos-manufacturing factory.</title>
        <authorList>
            <person name="Wang L."/>
            <person name="Wang G.L."/>
            <person name="Li S.P."/>
            <person name="Jiang J.D."/>
        </authorList>
    </citation>
    <scope>NUCLEOTIDE SEQUENCE [LARGE SCALE GENOMIC DNA]</scope>
    <source>
        <strain evidence="1 2">CGMCC 1.10133</strain>
    </source>
</reference>
<accession>A0ABX0Q3Z9</accession>
<keyword evidence="2" id="KW-1185">Reference proteome</keyword>
<sequence length="105" mass="11260">MGYGVGFVAVRAPAGAFAAGGVVLKGGVVARSQNSLIRILFHEKEALVRVDEWLKAQGCTTEYSGDFNLLAVSIPERVNLAHIQEYLGSEEASGTVGYEEPILRH</sequence>
<dbReference type="EMBL" id="JAAQQR010000003">
    <property type="protein sequence ID" value="NID04679.1"/>
    <property type="molecule type" value="Genomic_DNA"/>
</dbReference>
<dbReference type="Pfam" id="PF14085">
    <property type="entry name" value="DUF4265"/>
    <property type="match status" value="1"/>
</dbReference>
<dbReference type="Proteomes" id="UP001429601">
    <property type="component" value="Unassembled WGS sequence"/>
</dbReference>
<dbReference type="InterPro" id="IPR025361">
    <property type="entry name" value="DUF4265"/>
</dbReference>
<name>A0ABX0Q3Z9_9GAMM</name>
<proteinExistence type="predicted"/>
<evidence type="ECO:0000313" key="2">
    <source>
        <dbReference type="Proteomes" id="UP001429601"/>
    </source>
</evidence>
<evidence type="ECO:0000313" key="1">
    <source>
        <dbReference type="EMBL" id="NID04679.1"/>
    </source>
</evidence>
<dbReference type="RefSeq" id="WP_167124580.1">
    <property type="nucleotide sequence ID" value="NZ_JAAQQR010000003.1"/>
</dbReference>